<dbReference type="InterPro" id="IPR036188">
    <property type="entry name" value="FAD/NAD-bd_sf"/>
</dbReference>
<sequence length="409" mass="46447">MDLHYAQGEAIFTKVNQVPRQYPYLTEDIETEVVVIGGGVTGAIVSYYMSEAGIRCTLLEKSRIAHGSTSITTSLLQYELDSNARELEQYTSLQNVVRSYKLGLKALKEIDNFIQVYGNQCEYAKRDTLLYTNKQAESAQMEEEYKVRKEAGLPVDFIGSENNPFSFELKGGVYSHEGGAQLDPYQYTHQLLEVSTQKGLKVYENTEVIKISYLAEGVELETVYGHKVKAKKVILATGYDTGRFSNRNFGTKTVTYNIATKPVSTLEGWMNKVLIRDNNDPYHYYRTTQDHRILAGGEDIPFNPGIFDEQAADERYDRLEQKIKEMFPNIPDIEKEYTYCGAFASTQDNLGFIGPDTKHQHLWYCLGYGANGILFAILGGLMLSKLYKGEKDDDLDLFRIDRFDGRGMF</sequence>
<dbReference type="RefSeq" id="WP_271011458.1">
    <property type="nucleotide sequence ID" value="NZ_JAQIFT010000021.1"/>
</dbReference>
<dbReference type="AlphaFoldDB" id="A0AA42DKW6"/>
<dbReference type="Gene3D" id="3.30.9.10">
    <property type="entry name" value="D-Amino Acid Oxidase, subunit A, domain 2"/>
    <property type="match status" value="1"/>
</dbReference>
<name>A0AA42DKW6_9FIRM</name>
<keyword evidence="1" id="KW-0812">Transmembrane</keyword>
<organism evidence="3 4">
    <name type="scientific">Holtiella tumoricola</name>
    <dbReference type="NCBI Taxonomy" id="3018743"/>
    <lineage>
        <taxon>Bacteria</taxon>
        <taxon>Bacillati</taxon>
        <taxon>Bacillota</taxon>
        <taxon>Clostridia</taxon>
        <taxon>Lachnospirales</taxon>
        <taxon>Cellulosilyticaceae</taxon>
        <taxon>Holtiella</taxon>
    </lineage>
</organism>
<dbReference type="Pfam" id="PF01266">
    <property type="entry name" value="DAO"/>
    <property type="match status" value="1"/>
</dbReference>
<feature type="domain" description="FAD dependent oxidoreductase" evidence="2">
    <location>
        <begin position="33"/>
        <end position="385"/>
    </location>
</feature>
<keyword evidence="4" id="KW-1185">Reference proteome</keyword>
<evidence type="ECO:0000259" key="2">
    <source>
        <dbReference type="Pfam" id="PF01266"/>
    </source>
</evidence>
<evidence type="ECO:0000313" key="4">
    <source>
        <dbReference type="Proteomes" id="UP001169242"/>
    </source>
</evidence>
<dbReference type="PANTHER" id="PTHR13847">
    <property type="entry name" value="SARCOSINE DEHYDROGENASE-RELATED"/>
    <property type="match status" value="1"/>
</dbReference>
<keyword evidence="1" id="KW-1133">Transmembrane helix</keyword>
<feature type="transmembrane region" description="Helical" evidence="1">
    <location>
        <begin position="361"/>
        <end position="383"/>
    </location>
</feature>
<proteinExistence type="predicted"/>
<dbReference type="InterPro" id="IPR006076">
    <property type="entry name" value="FAD-dep_OxRdtase"/>
</dbReference>
<dbReference type="Gene3D" id="3.50.50.60">
    <property type="entry name" value="FAD/NAD(P)-binding domain"/>
    <property type="match status" value="1"/>
</dbReference>
<evidence type="ECO:0000256" key="1">
    <source>
        <dbReference type="SAM" id="Phobius"/>
    </source>
</evidence>
<reference evidence="3" key="1">
    <citation type="journal article" date="2023" name="Int. J. Syst. Evol. Microbiol.">
        <title>&lt;i&gt;Holtiella tumoricola&lt;/i&gt; gen. nov. sp. nov., isolated from a human clinical sample.</title>
        <authorList>
            <person name="Allen-Vercoe E."/>
            <person name="Daigneault M.C."/>
            <person name="Vancuren S.J."/>
            <person name="Cochrane K."/>
            <person name="O'Neal L.L."/>
            <person name="Sankaranarayanan K."/>
            <person name="Lawson P.A."/>
        </authorList>
    </citation>
    <scope>NUCLEOTIDE SEQUENCE</scope>
    <source>
        <strain evidence="3">CC70A</strain>
    </source>
</reference>
<dbReference type="PANTHER" id="PTHR13847:SF201">
    <property type="entry name" value="PUTATIBE OXIDOREDUCTASE"/>
    <property type="match status" value="1"/>
</dbReference>
<accession>A0AA42DKW6</accession>
<dbReference type="Proteomes" id="UP001169242">
    <property type="component" value="Unassembled WGS sequence"/>
</dbReference>
<evidence type="ECO:0000313" key="3">
    <source>
        <dbReference type="EMBL" id="MDA3730987.1"/>
    </source>
</evidence>
<dbReference type="GO" id="GO:0005737">
    <property type="term" value="C:cytoplasm"/>
    <property type="evidence" value="ECO:0007669"/>
    <property type="project" value="TreeGrafter"/>
</dbReference>
<gene>
    <name evidence="3" type="ORF">PBV87_05675</name>
</gene>
<protein>
    <submittedName>
        <fullName evidence="3">FAD-dependent oxidoreductase</fullName>
    </submittedName>
</protein>
<dbReference type="SUPFAM" id="SSF51905">
    <property type="entry name" value="FAD/NAD(P)-binding domain"/>
    <property type="match status" value="1"/>
</dbReference>
<dbReference type="EMBL" id="JAQIFT010000021">
    <property type="protein sequence ID" value="MDA3730987.1"/>
    <property type="molecule type" value="Genomic_DNA"/>
</dbReference>
<keyword evidence="1" id="KW-0472">Membrane</keyword>
<comment type="caution">
    <text evidence="3">The sequence shown here is derived from an EMBL/GenBank/DDBJ whole genome shotgun (WGS) entry which is preliminary data.</text>
</comment>